<dbReference type="GO" id="GO:0005634">
    <property type="term" value="C:nucleus"/>
    <property type="evidence" value="ECO:0007669"/>
    <property type="project" value="UniProtKB-SubCell"/>
</dbReference>
<feature type="domain" description="HTH psq-type" evidence="4">
    <location>
        <begin position="16"/>
        <end position="52"/>
    </location>
</feature>
<dbReference type="Pfam" id="PF03184">
    <property type="entry name" value="DDE_1"/>
    <property type="match status" value="1"/>
</dbReference>
<dbReference type="InterPro" id="IPR050863">
    <property type="entry name" value="CenT-Element_Derived"/>
</dbReference>
<dbReference type="EMBL" id="GEZM01066092">
    <property type="protein sequence ID" value="JAV68193.1"/>
    <property type="molecule type" value="Transcribed_RNA"/>
</dbReference>
<organism evidence="5">
    <name type="scientific">Photinus pyralis</name>
    <name type="common">Common eastern firefly</name>
    <name type="synonym">Lampyris pyralis</name>
    <dbReference type="NCBI Taxonomy" id="7054"/>
    <lineage>
        <taxon>Eukaryota</taxon>
        <taxon>Metazoa</taxon>
        <taxon>Ecdysozoa</taxon>
        <taxon>Arthropoda</taxon>
        <taxon>Hexapoda</taxon>
        <taxon>Insecta</taxon>
        <taxon>Pterygota</taxon>
        <taxon>Neoptera</taxon>
        <taxon>Endopterygota</taxon>
        <taxon>Coleoptera</taxon>
        <taxon>Polyphaga</taxon>
        <taxon>Elateriformia</taxon>
        <taxon>Elateroidea</taxon>
        <taxon>Lampyridae</taxon>
        <taxon>Lampyrinae</taxon>
        <taxon>Photinus</taxon>
    </lineage>
</organism>
<dbReference type="PANTHER" id="PTHR19303">
    <property type="entry name" value="TRANSPOSON"/>
    <property type="match status" value="1"/>
</dbReference>
<evidence type="ECO:0000259" key="3">
    <source>
        <dbReference type="Pfam" id="PF03184"/>
    </source>
</evidence>
<evidence type="ECO:0000256" key="2">
    <source>
        <dbReference type="SAM" id="MobiDB-lite"/>
    </source>
</evidence>
<dbReference type="GO" id="GO:0003677">
    <property type="term" value="F:DNA binding"/>
    <property type="evidence" value="ECO:0007669"/>
    <property type="project" value="InterPro"/>
</dbReference>
<feature type="compositionally biased region" description="Basic residues" evidence="2">
    <location>
        <begin position="600"/>
        <end position="611"/>
    </location>
</feature>
<dbReference type="InterPro" id="IPR009057">
    <property type="entry name" value="Homeodomain-like_sf"/>
</dbReference>
<dbReference type="AlphaFoldDB" id="A0A1Y1L3N3"/>
<feature type="compositionally biased region" description="Basic residues" evidence="2">
    <location>
        <begin position="531"/>
        <end position="543"/>
    </location>
</feature>
<feature type="domain" description="DDE-1" evidence="3">
    <location>
        <begin position="232"/>
        <end position="362"/>
    </location>
</feature>
<proteinExistence type="predicted"/>
<evidence type="ECO:0000256" key="1">
    <source>
        <dbReference type="ARBA" id="ARBA00004123"/>
    </source>
</evidence>
<protein>
    <recommendedName>
        <fullName evidence="6">HTH CENPB-type domain-containing protein</fullName>
    </recommendedName>
</protein>
<feature type="region of interest" description="Disordered" evidence="2">
    <location>
        <begin position="588"/>
        <end position="625"/>
    </location>
</feature>
<dbReference type="Gene3D" id="3.30.420.10">
    <property type="entry name" value="Ribonuclease H-like superfamily/Ribonuclease H"/>
    <property type="match status" value="1"/>
</dbReference>
<evidence type="ECO:0000313" key="5">
    <source>
        <dbReference type="EMBL" id="JAV68194.1"/>
    </source>
</evidence>
<dbReference type="InterPro" id="IPR004875">
    <property type="entry name" value="DDE_SF_endonuclease_dom"/>
</dbReference>
<dbReference type="InterPro" id="IPR036397">
    <property type="entry name" value="RNaseH_sf"/>
</dbReference>
<reference evidence="5" key="1">
    <citation type="journal article" date="2016" name="Sci. Rep.">
        <title>Molecular characterization of firefly nuptial gifts: a multi-omics approach sheds light on postcopulatory sexual selection.</title>
        <authorList>
            <person name="Al-Wathiqui N."/>
            <person name="Fallon T.R."/>
            <person name="South A."/>
            <person name="Weng J.K."/>
            <person name="Lewis S.M."/>
        </authorList>
    </citation>
    <scope>NUCLEOTIDE SEQUENCE</scope>
</reference>
<accession>A0A1Y1L3N3</accession>
<dbReference type="EMBL" id="GEZM01066091">
    <property type="protein sequence ID" value="JAV68194.1"/>
    <property type="molecule type" value="Transcribed_RNA"/>
</dbReference>
<dbReference type="SUPFAM" id="SSF46689">
    <property type="entry name" value="Homeodomain-like"/>
    <property type="match status" value="1"/>
</dbReference>
<dbReference type="Gene3D" id="1.10.10.60">
    <property type="entry name" value="Homeodomain-like"/>
    <property type="match status" value="1"/>
</dbReference>
<evidence type="ECO:0000259" key="4">
    <source>
        <dbReference type="Pfam" id="PF05225"/>
    </source>
</evidence>
<comment type="subcellular location">
    <subcellularLocation>
        <location evidence="1">Nucleus</location>
    </subcellularLocation>
</comment>
<dbReference type="PANTHER" id="PTHR19303:SF74">
    <property type="entry name" value="POGO TRANSPOSABLE ELEMENT WITH KRAB DOMAIN"/>
    <property type="match status" value="1"/>
</dbReference>
<dbReference type="InterPro" id="IPR007889">
    <property type="entry name" value="HTH_Psq"/>
</dbReference>
<feature type="compositionally biased region" description="Polar residues" evidence="2">
    <location>
        <begin position="588"/>
        <end position="598"/>
    </location>
</feature>
<feature type="region of interest" description="Disordered" evidence="2">
    <location>
        <begin position="527"/>
        <end position="549"/>
    </location>
</feature>
<evidence type="ECO:0008006" key="6">
    <source>
        <dbReference type="Google" id="ProtNLM"/>
    </source>
</evidence>
<sequence length="766" mass="86998">MVRNYVKKRNRPEVPEETIQTAVSNVIQNNMSIRLAASTFGVKKSTLHDRVSKAKRQIAHSDSGNDSDEGSLQISGLSKYATRQIFSVNEENELESYLKQSSQILYGLTYQATRKLAYQYAVKLQKTFPIQWKENEIAGVEWMRLFMKRHPRLSLRKPENTSVARASAFNKRNVDEFFNNYIQVQDKYKFDPSRIWNTDETGISTVIQAPKVIAETGKRVVGQCVSGERGTLVTFCGVVSATGNTIPPMYIYPRIRMKNHFLNGSVPGAIGYGSKSGWMTAELFVKLLEHIKIQTQSSKMHPILLLMDNHETHVSVEAINYSRENGIVLVSFPPHCTHKMQPLDKTVYGPFKQKCKVSFNDHISSNPGRPVTIYDIAKLTSEPYLQSFTPKNIISGFSSTGLWPINRLIFSEEDFFGAYATDRTNPQPERNEDSEKLVTIVDPSVKSVDQDVNHVDLSPSEKDNFHINQASISLSANNLSTNSENKFTHDVTAMMRSIVNEIVKEATKPLINIVSLHILKPSDIKPFPKAAPRKTNRKSRVGKSRIYTSTPEKTRIEELEEIRKLKLDKSGTKKKLVINKTSIQTLKSRKPTITQNIQKKGNKNNTRKRTKIPKESDTSSDSNSESFKFMTKKNKFLDSSSDSDIDMTESDCDEFSKLLDDEEILCDDYVLVQFPTKKTVIHYVGQVIQLAENGEFVIKYLRNTHNRFHFPTVDDISTITRSEIVGKLPRPTSVTGNARLSSFLKFNVNFSSLNVKYLTLTFKYTF</sequence>
<dbReference type="Pfam" id="PF05225">
    <property type="entry name" value="HTH_psq"/>
    <property type="match status" value="1"/>
</dbReference>
<name>A0A1Y1L3N3_PHOPY</name>